<dbReference type="GO" id="GO:0005524">
    <property type="term" value="F:ATP binding"/>
    <property type="evidence" value="ECO:0007669"/>
    <property type="project" value="UniProtKB-KW"/>
</dbReference>
<proteinExistence type="inferred from homology"/>
<dbReference type="Proteomes" id="UP000001901">
    <property type="component" value="Chromosome"/>
</dbReference>
<dbReference type="Gene3D" id="3.30.460.10">
    <property type="entry name" value="Beta Polymerase, domain 2"/>
    <property type="match status" value="1"/>
</dbReference>
<dbReference type="CDD" id="cd05403">
    <property type="entry name" value="NT_KNTase_like"/>
    <property type="match status" value="1"/>
</dbReference>
<dbReference type="GO" id="GO:0046872">
    <property type="term" value="F:metal ion binding"/>
    <property type="evidence" value="ECO:0007669"/>
    <property type="project" value="UniProtKB-KW"/>
</dbReference>
<keyword evidence="8" id="KW-0460">Magnesium</keyword>
<dbReference type="Pfam" id="PF01909">
    <property type="entry name" value="NTP_transf_2"/>
    <property type="match status" value="1"/>
</dbReference>
<dbReference type="EMBL" id="CP001857">
    <property type="protein sequence ID" value="ADB58379.1"/>
    <property type="molecule type" value="Genomic_DNA"/>
</dbReference>
<dbReference type="GeneID" id="8740017"/>
<dbReference type="STRING" id="572546.Arcpr_1330"/>
<dbReference type="InterPro" id="IPR043519">
    <property type="entry name" value="NT_sf"/>
</dbReference>
<dbReference type="InterPro" id="IPR009185">
    <property type="entry name" value="Nucleotidl_trans"/>
</dbReference>
<dbReference type="InterPro" id="IPR002934">
    <property type="entry name" value="Polymerase_NTP_transf_dom"/>
</dbReference>
<comment type="catalytic activity">
    <reaction evidence="11">
        <text>O-(5'-adenylyl)-L-tyrosyl-[protein] + ATP = O-[5'-(adenylyl-(5'-&gt;3')-adenylyl)]-L-tyrosyl-[protein] + diphosphate</text>
        <dbReference type="Rhea" id="RHEA:66528"/>
        <dbReference type="Rhea" id="RHEA-COMP:13846"/>
        <dbReference type="Rhea" id="RHEA-COMP:17046"/>
        <dbReference type="ChEBI" id="CHEBI:30616"/>
        <dbReference type="ChEBI" id="CHEBI:33019"/>
        <dbReference type="ChEBI" id="CHEBI:83624"/>
        <dbReference type="ChEBI" id="CHEBI:167160"/>
    </reaction>
</comment>
<dbReference type="KEGG" id="apo:Arcpr_1330"/>
<evidence type="ECO:0000256" key="11">
    <source>
        <dbReference type="ARBA" id="ARBA00047518"/>
    </source>
</evidence>
<dbReference type="InterPro" id="IPR052038">
    <property type="entry name" value="Type-VII_TA_antitoxin"/>
</dbReference>
<dbReference type="GO" id="GO:0070733">
    <property type="term" value="F:AMPylase activity"/>
    <property type="evidence" value="ECO:0007669"/>
    <property type="project" value="UniProtKB-EC"/>
</dbReference>
<evidence type="ECO:0000256" key="3">
    <source>
        <dbReference type="ARBA" id="ARBA00022679"/>
    </source>
</evidence>
<organism evidence="14 15">
    <name type="scientific">Archaeoglobus profundus (strain DSM 5631 / JCM 9629 / NBRC 100127 / Av18)</name>
    <dbReference type="NCBI Taxonomy" id="572546"/>
    <lineage>
        <taxon>Archaea</taxon>
        <taxon>Methanobacteriati</taxon>
        <taxon>Methanobacteriota</taxon>
        <taxon>Archaeoglobi</taxon>
        <taxon>Archaeoglobales</taxon>
        <taxon>Archaeoglobaceae</taxon>
        <taxon>Archaeoglobus</taxon>
    </lineage>
</organism>
<dbReference type="OrthoDB" id="9287at2157"/>
<evidence type="ECO:0000259" key="13">
    <source>
        <dbReference type="Pfam" id="PF01909"/>
    </source>
</evidence>
<evidence type="ECO:0000313" key="15">
    <source>
        <dbReference type="Proteomes" id="UP000001901"/>
    </source>
</evidence>
<keyword evidence="3" id="KW-0808">Transferase</keyword>
<evidence type="ECO:0000256" key="5">
    <source>
        <dbReference type="ARBA" id="ARBA00022723"/>
    </source>
</evidence>
<evidence type="ECO:0000256" key="7">
    <source>
        <dbReference type="ARBA" id="ARBA00022840"/>
    </source>
</evidence>
<comment type="cofactor">
    <cofactor evidence="1">
        <name>Mg(2+)</name>
        <dbReference type="ChEBI" id="CHEBI:18420"/>
    </cofactor>
</comment>
<gene>
    <name evidence="14" type="ordered locus">Arcpr_1330</name>
</gene>
<reference evidence="14 15" key="1">
    <citation type="journal article" date="2010" name="Stand. Genomic Sci.">
        <title>Complete genome sequence of Archaeoglobus profundus type strain (AV18).</title>
        <authorList>
            <person name="von Jan M."/>
            <person name="Lapidus A."/>
            <person name="Del Rio T.G."/>
            <person name="Copeland A."/>
            <person name="Tice H."/>
            <person name="Cheng J.F."/>
            <person name="Lucas S."/>
            <person name="Chen F."/>
            <person name="Nolan M."/>
            <person name="Goodwin L."/>
            <person name="Han C."/>
            <person name="Pitluck S."/>
            <person name="Liolios K."/>
            <person name="Ivanova N."/>
            <person name="Mavromatis K."/>
            <person name="Ovchinnikova G."/>
            <person name="Chertkov O."/>
            <person name="Pati A."/>
            <person name="Chen A."/>
            <person name="Palaniappan K."/>
            <person name="Land M."/>
            <person name="Hauser L."/>
            <person name="Chang Y.J."/>
            <person name="Jeffries C.D."/>
            <person name="Saunders E."/>
            <person name="Brettin T."/>
            <person name="Detter J.C."/>
            <person name="Chain P."/>
            <person name="Eichinger K."/>
            <person name="Huber H."/>
            <person name="Spring S."/>
            <person name="Rohde M."/>
            <person name="Goker M."/>
            <person name="Wirth R."/>
            <person name="Woyke T."/>
            <person name="Bristow J."/>
            <person name="Eisen J.A."/>
            <person name="Markowitz V."/>
            <person name="Hugenholtz P."/>
            <person name="Kyrpides N.C."/>
            <person name="Klenk H.P."/>
        </authorList>
    </citation>
    <scope>NUCLEOTIDE SEQUENCE [LARGE SCALE GENOMIC DNA]</scope>
    <source>
        <strain evidence="15">DSM 5631 / JCM 9629 / NBRC 100127 / Av18</strain>
    </source>
</reference>
<evidence type="ECO:0000256" key="4">
    <source>
        <dbReference type="ARBA" id="ARBA00022695"/>
    </source>
</evidence>
<keyword evidence="5" id="KW-0479">Metal-binding</keyword>
<evidence type="ECO:0000256" key="12">
    <source>
        <dbReference type="ARBA" id="ARBA00048696"/>
    </source>
</evidence>
<protein>
    <recommendedName>
        <fullName evidence="9">protein adenylyltransferase</fullName>
        <ecNumber evidence="9">2.7.7.108</ecNumber>
    </recommendedName>
</protein>
<feature type="domain" description="Polymerase nucleotidyl transferase" evidence="13">
    <location>
        <begin position="28"/>
        <end position="102"/>
    </location>
</feature>
<evidence type="ECO:0000256" key="6">
    <source>
        <dbReference type="ARBA" id="ARBA00022741"/>
    </source>
</evidence>
<keyword evidence="2" id="KW-1277">Toxin-antitoxin system</keyword>
<evidence type="ECO:0000256" key="2">
    <source>
        <dbReference type="ARBA" id="ARBA00022649"/>
    </source>
</evidence>
<evidence type="ECO:0000256" key="9">
    <source>
        <dbReference type="ARBA" id="ARBA00034531"/>
    </source>
</evidence>
<sequence>MKVATYRGRGEVVYTKEHWKILKEKRKRAKEVMERLKSFGIESIVYGSVARGDVNKNSDVDIFIPHQVPSYKIELALEGFEILERRIVQATPNYAIKGEFVLTDNTTVSFPLVKMRENELDFYRFGGCLDYQEILQDKRIAGVDKRLVLIIPTKNGHIEIPVSDVQPSYVAKVLGVSLEIVEERIRVLEKRREIGRTGIFLCESVPSFTSFEAHLMEIAKSNPMVRKRLFS</sequence>
<dbReference type="eggNOG" id="arCOG04066">
    <property type="taxonomic scope" value="Archaea"/>
</dbReference>
<dbReference type="AlphaFoldDB" id="D2RE35"/>
<accession>D2RE35</accession>
<dbReference type="PIRSF" id="PIRSF005928">
    <property type="entry name" value="Nucleotidltrnsf"/>
    <property type="match status" value="1"/>
</dbReference>
<evidence type="ECO:0000256" key="1">
    <source>
        <dbReference type="ARBA" id="ARBA00001946"/>
    </source>
</evidence>
<keyword evidence="6" id="KW-0547">Nucleotide-binding</keyword>
<comment type="similarity">
    <text evidence="10">Belongs to the MntA antitoxin family.</text>
</comment>
<evidence type="ECO:0000256" key="8">
    <source>
        <dbReference type="ARBA" id="ARBA00022842"/>
    </source>
</evidence>
<dbReference type="EC" id="2.7.7.108" evidence="9"/>
<evidence type="ECO:0000313" key="14">
    <source>
        <dbReference type="EMBL" id="ADB58379.1"/>
    </source>
</evidence>
<dbReference type="PANTHER" id="PTHR33571">
    <property type="entry name" value="SSL8005 PROTEIN"/>
    <property type="match status" value="1"/>
</dbReference>
<name>D2RE35_ARCPA</name>
<keyword evidence="15" id="KW-1185">Reference proteome</keyword>
<dbReference type="PaxDb" id="572546-Arcpr_1330"/>
<dbReference type="SUPFAM" id="SSF81301">
    <property type="entry name" value="Nucleotidyltransferase"/>
    <property type="match status" value="1"/>
</dbReference>
<comment type="catalytic activity">
    <reaction evidence="12">
        <text>L-tyrosyl-[protein] + ATP = O-(5'-adenylyl)-L-tyrosyl-[protein] + diphosphate</text>
        <dbReference type="Rhea" id="RHEA:54288"/>
        <dbReference type="Rhea" id="RHEA-COMP:10136"/>
        <dbReference type="Rhea" id="RHEA-COMP:13846"/>
        <dbReference type="ChEBI" id="CHEBI:30616"/>
        <dbReference type="ChEBI" id="CHEBI:33019"/>
        <dbReference type="ChEBI" id="CHEBI:46858"/>
        <dbReference type="ChEBI" id="CHEBI:83624"/>
        <dbReference type="EC" id="2.7.7.108"/>
    </reaction>
</comment>
<evidence type="ECO:0000256" key="10">
    <source>
        <dbReference type="ARBA" id="ARBA00038276"/>
    </source>
</evidence>
<keyword evidence="4" id="KW-0548">Nucleotidyltransferase</keyword>
<keyword evidence="7" id="KW-0067">ATP-binding</keyword>
<dbReference type="PANTHER" id="PTHR33571:SF14">
    <property type="entry name" value="PROTEIN ADENYLYLTRANSFERASE MJ0435-RELATED"/>
    <property type="match status" value="1"/>
</dbReference>
<dbReference type="HOGENOM" id="CLU_1217517_0_0_2"/>
<dbReference type="RefSeq" id="WP_012940715.1">
    <property type="nucleotide sequence ID" value="NC_013741.1"/>
</dbReference>